<dbReference type="EMBL" id="JAQMLA010000070">
    <property type="protein sequence ID" value="MDB8688229.1"/>
    <property type="molecule type" value="Genomic_DNA"/>
</dbReference>
<dbReference type="Proteomes" id="UP001212160">
    <property type="component" value="Unassembled WGS sequence"/>
</dbReference>
<protein>
    <submittedName>
        <fullName evidence="1">Uncharacterized protein</fullName>
    </submittedName>
</protein>
<accession>A0AAW6DH77</accession>
<evidence type="ECO:0000313" key="2">
    <source>
        <dbReference type="Proteomes" id="UP001212160"/>
    </source>
</evidence>
<evidence type="ECO:0000313" key="1">
    <source>
        <dbReference type="EMBL" id="MDB8688229.1"/>
    </source>
</evidence>
<comment type="caution">
    <text evidence="1">The sequence shown here is derived from an EMBL/GenBank/DDBJ whole genome shotgun (WGS) entry which is preliminary data.</text>
</comment>
<dbReference type="AlphaFoldDB" id="A0AAW6DH77"/>
<name>A0AAW6DH77_MEDGN</name>
<gene>
    <name evidence="1" type="ORF">PNW85_16465</name>
</gene>
<reference evidence="1" key="1">
    <citation type="submission" date="2023-01" db="EMBL/GenBank/DDBJ databases">
        <title>Human gut microbiome strain richness.</title>
        <authorList>
            <person name="Chen-Liaw A."/>
        </authorList>
    </citation>
    <scope>NUCLEOTIDE SEQUENCE</scope>
    <source>
        <strain evidence="1">RTP21484st1_H11_RTP21484_190118</strain>
    </source>
</reference>
<dbReference type="RefSeq" id="WP_182440506.1">
    <property type="nucleotide sequence ID" value="NZ_JAQMLA010000070.1"/>
</dbReference>
<sequence length="120" mass="14233">MGKFSKKWKYFIKDIEKKYCNQVSDIIYDKWNMNGKDYELEEVFTWIKNILEKICVDQKNCGIYIRVHSFRAWYIIRIGGYGNISPSVEQSVYEISVGNLIRIENNEKKEFLITAACTNL</sequence>
<organism evidence="1 2">
    <name type="scientific">Mediterraneibacter gnavus</name>
    <name type="common">Ruminococcus gnavus</name>
    <dbReference type="NCBI Taxonomy" id="33038"/>
    <lineage>
        <taxon>Bacteria</taxon>
        <taxon>Bacillati</taxon>
        <taxon>Bacillota</taxon>
        <taxon>Clostridia</taxon>
        <taxon>Lachnospirales</taxon>
        <taxon>Lachnospiraceae</taxon>
        <taxon>Mediterraneibacter</taxon>
    </lineage>
</organism>
<proteinExistence type="predicted"/>